<feature type="domain" description="C3H1-type" evidence="7">
    <location>
        <begin position="154"/>
        <end position="182"/>
    </location>
</feature>
<feature type="zinc finger region" description="C3H1-type" evidence="5">
    <location>
        <begin position="335"/>
        <end position="363"/>
    </location>
</feature>
<evidence type="ECO:0000259" key="7">
    <source>
        <dbReference type="PROSITE" id="PS50103"/>
    </source>
</evidence>
<dbReference type="Gene3D" id="4.10.1000.10">
    <property type="entry name" value="Zinc finger, CCCH-type"/>
    <property type="match status" value="3"/>
</dbReference>
<dbReference type="SUPFAM" id="SSF90229">
    <property type="entry name" value="CCCH zinc finger"/>
    <property type="match status" value="5"/>
</dbReference>
<keyword evidence="3 5" id="KW-0862">Zinc</keyword>
<feature type="zinc finger region" description="C3H1-type" evidence="5">
    <location>
        <begin position="66"/>
        <end position="94"/>
    </location>
</feature>
<dbReference type="GO" id="GO:0008270">
    <property type="term" value="F:zinc ion binding"/>
    <property type="evidence" value="ECO:0007669"/>
    <property type="project" value="UniProtKB-KW"/>
</dbReference>
<dbReference type="EMBL" id="WHWC01000004">
    <property type="protein sequence ID" value="KAG8384907.1"/>
    <property type="molecule type" value="Genomic_DNA"/>
</dbReference>
<dbReference type="GO" id="GO:0003729">
    <property type="term" value="F:mRNA binding"/>
    <property type="evidence" value="ECO:0007669"/>
    <property type="project" value="TreeGrafter"/>
</dbReference>
<evidence type="ECO:0000256" key="2">
    <source>
        <dbReference type="ARBA" id="ARBA00022771"/>
    </source>
</evidence>
<feature type="domain" description="C3H1-type" evidence="7">
    <location>
        <begin position="66"/>
        <end position="94"/>
    </location>
</feature>
<name>A0AAV6XXM7_9LAMI</name>
<evidence type="ECO:0000256" key="3">
    <source>
        <dbReference type="ARBA" id="ARBA00022833"/>
    </source>
</evidence>
<feature type="region of interest" description="Disordered" evidence="6">
    <location>
        <begin position="253"/>
        <end position="275"/>
    </location>
</feature>
<keyword evidence="1 5" id="KW-0479">Metal-binding</keyword>
<dbReference type="Gene3D" id="2.30.30.1190">
    <property type="match status" value="1"/>
</dbReference>
<feature type="region of interest" description="Disordered" evidence="6">
    <location>
        <begin position="1"/>
        <end position="26"/>
    </location>
</feature>
<evidence type="ECO:0000313" key="9">
    <source>
        <dbReference type="Proteomes" id="UP000826271"/>
    </source>
</evidence>
<protein>
    <recommendedName>
        <fullName evidence="7">C3H1-type domain-containing protein</fullName>
    </recommendedName>
</protein>
<evidence type="ECO:0000256" key="6">
    <source>
        <dbReference type="SAM" id="MobiDB-lite"/>
    </source>
</evidence>
<organism evidence="8 9">
    <name type="scientific">Buddleja alternifolia</name>
    <dbReference type="NCBI Taxonomy" id="168488"/>
    <lineage>
        <taxon>Eukaryota</taxon>
        <taxon>Viridiplantae</taxon>
        <taxon>Streptophyta</taxon>
        <taxon>Embryophyta</taxon>
        <taxon>Tracheophyta</taxon>
        <taxon>Spermatophyta</taxon>
        <taxon>Magnoliopsida</taxon>
        <taxon>eudicotyledons</taxon>
        <taxon>Gunneridae</taxon>
        <taxon>Pentapetalae</taxon>
        <taxon>asterids</taxon>
        <taxon>lamiids</taxon>
        <taxon>Lamiales</taxon>
        <taxon>Scrophulariaceae</taxon>
        <taxon>Buddlejeae</taxon>
        <taxon>Buddleja</taxon>
    </lineage>
</organism>
<comment type="caution">
    <text evidence="8">The sequence shown here is derived from an EMBL/GenBank/DDBJ whole genome shotgun (WGS) entry which is preliminary data.</text>
</comment>
<feature type="domain" description="C3H1-type" evidence="7">
    <location>
        <begin position="109"/>
        <end position="137"/>
    </location>
</feature>
<reference evidence="8" key="1">
    <citation type="submission" date="2019-10" db="EMBL/GenBank/DDBJ databases">
        <authorList>
            <person name="Zhang R."/>
            <person name="Pan Y."/>
            <person name="Wang J."/>
            <person name="Ma R."/>
            <person name="Yu S."/>
        </authorList>
    </citation>
    <scope>NUCLEOTIDE SEQUENCE</scope>
    <source>
        <strain evidence="8">LA-IB0</strain>
        <tissue evidence="8">Leaf</tissue>
    </source>
</reference>
<accession>A0AAV6XXM7</accession>
<dbReference type="InterPro" id="IPR050974">
    <property type="entry name" value="Plant_ZF_CCCH"/>
</dbReference>
<dbReference type="PANTHER" id="PTHR12506">
    <property type="entry name" value="PROTEIN PHOSPHATASE RELATED"/>
    <property type="match status" value="1"/>
</dbReference>
<keyword evidence="9" id="KW-1185">Reference proteome</keyword>
<sequence length="388" mass="43366">MSYPEPKPDDEQEREFSSSTPLSEDALIEKLENVVLKSDEDHESIENGDDHKANGGLECSGVLPLRPYAGDCPHYVRTGTCKFGLSCRYNHPAKKTQQFIKGMDSDSENSVTIECKYFSTAGGCRYGKSCKYSHPGEESENTVPELNSLGLPMRLGEKECEYYVRNGSCAYGSRCVYHHPDPTSLAGKGSPNSMDEKLGRRVVRTAENCNGGSLYISGASQPYQAPWSPHGPLSENRSSPQWMGKQPEWNGYQASSYSHQSRNSYPTPISNGSLRKPDVRMEVDEYPERPGQPECDYFMKTGSCKFKYTCRFHHPKNRTPKPDEFVLSENGLPLRPGRSICRHFERLGLCKFGPACQFDHPVSHGLSTYPDWPASRTAVTSDNGGWEN</sequence>
<dbReference type="Pfam" id="PF00642">
    <property type="entry name" value="zf-CCCH"/>
    <property type="match status" value="5"/>
</dbReference>
<dbReference type="PANTHER" id="PTHR12506:SF75">
    <property type="entry name" value="ZINC FINGER CCCH DOMAIN-CONTAINING PROTEIN 67-LIKE"/>
    <property type="match status" value="1"/>
</dbReference>
<dbReference type="GO" id="GO:0003677">
    <property type="term" value="F:DNA binding"/>
    <property type="evidence" value="ECO:0007669"/>
    <property type="project" value="UniProtKB-KW"/>
</dbReference>
<feature type="zinc finger region" description="C3H1-type" evidence="5">
    <location>
        <begin position="154"/>
        <end position="182"/>
    </location>
</feature>
<keyword evidence="2 5" id="KW-0863">Zinc-finger</keyword>
<gene>
    <name evidence="8" type="ORF">BUALT_Bualt04G0167000</name>
</gene>
<feature type="zinc finger region" description="C3H1-type" evidence="5">
    <location>
        <begin position="109"/>
        <end position="137"/>
    </location>
</feature>
<feature type="domain" description="C3H1-type" evidence="7">
    <location>
        <begin position="335"/>
        <end position="363"/>
    </location>
</feature>
<dbReference type="Proteomes" id="UP000826271">
    <property type="component" value="Unassembled WGS sequence"/>
</dbReference>
<dbReference type="PROSITE" id="PS50103">
    <property type="entry name" value="ZF_C3H1"/>
    <property type="match status" value="5"/>
</dbReference>
<keyword evidence="4" id="KW-0238">DNA-binding</keyword>
<evidence type="ECO:0000256" key="1">
    <source>
        <dbReference type="ARBA" id="ARBA00022723"/>
    </source>
</evidence>
<dbReference type="InterPro" id="IPR036855">
    <property type="entry name" value="Znf_CCCH_sf"/>
</dbReference>
<feature type="domain" description="C3H1-type" evidence="7">
    <location>
        <begin position="289"/>
        <end position="317"/>
    </location>
</feature>
<dbReference type="SMART" id="SM00356">
    <property type="entry name" value="ZnF_C3H1"/>
    <property type="match status" value="5"/>
</dbReference>
<evidence type="ECO:0000256" key="4">
    <source>
        <dbReference type="ARBA" id="ARBA00023125"/>
    </source>
</evidence>
<feature type="zinc finger region" description="C3H1-type" evidence="5">
    <location>
        <begin position="289"/>
        <end position="317"/>
    </location>
</feature>
<proteinExistence type="predicted"/>
<dbReference type="AlphaFoldDB" id="A0AAV6XXM7"/>
<feature type="compositionally biased region" description="Polar residues" evidence="6">
    <location>
        <begin position="253"/>
        <end position="273"/>
    </location>
</feature>
<evidence type="ECO:0000256" key="5">
    <source>
        <dbReference type="PROSITE-ProRule" id="PRU00723"/>
    </source>
</evidence>
<dbReference type="InterPro" id="IPR000571">
    <property type="entry name" value="Znf_CCCH"/>
</dbReference>
<evidence type="ECO:0000313" key="8">
    <source>
        <dbReference type="EMBL" id="KAG8384907.1"/>
    </source>
</evidence>